<sequence>MIPVQQNSLPAAISFITLYGRHWRYFLVLALGFSLATYLFCGVPALYFQDEISFLPVIILVALLGLCALACLQILVADCVGNASLSANFSSRSILALRRYFVPVILALLLNLVCLGLSVGLLAILAIFAWPVLALFICSCFIIGFIVVLGELRPLAAIKRVVQIGRKYWHLLLQFSLLLFSLLVLAIIFAGSNQVDVNILVWPGIFIYGLTAPYLAWLVVLVQLERARVDLELQPAVNSVS</sequence>
<evidence type="ECO:0000313" key="3">
    <source>
        <dbReference type="Proteomes" id="UP000316253"/>
    </source>
</evidence>
<reference evidence="2 3" key="1">
    <citation type="submission" date="2017-08" db="EMBL/GenBank/DDBJ databases">
        <title>Mechanisms for carbon and nitrogen cycling indicate functional differentiation within the Candidate Phyla Radiation.</title>
        <authorList>
            <person name="Danczak R.E."/>
            <person name="Johnston M.D."/>
            <person name="Kenah C."/>
            <person name="Slattery M."/>
            <person name="Wrighton K.C."/>
            <person name="Wilkins M.J."/>
        </authorList>
    </citation>
    <scope>NUCLEOTIDE SEQUENCE [LARGE SCALE GENOMIC DNA]</scope>
    <source>
        <strain evidence="2">Gr01-1014_85</strain>
    </source>
</reference>
<keyword evidence="1" id="KW-0472">Membrane</keyword>
<feature type="transmembrane region" description="Helical" evidence="1">
    <location>
        <begin position="199"/>
        <end position="222"/>
    </location>
</feature>
<organism evidence="2 3">
    <name type="scientific">Candidatus Berkelbacteria bacterium Gr01-1014_85</name>
    <dbReference type="NCBI Taxonomy" id="2017150"/>
    <lineage>
        <taxon>Bacteria</taxon>
        <taxon>Candidatus Berkelbacteria</taxon>
    </lineage>
</organism>
<evidence type="ECO:0000256" key="1">
    <source>
        <dbReference type="SAM" id="Phobius"/>
    </source>
</evidence>
<feature type="transmembrane region" description="Helical" evidence="1">
    <location>
        <begin position="25"/>
        <end position="48"/>
    </location>
</feature>
<keyword evidence="1" id="KW-0812">Transmembrane</keyword>
<accession>A0A554JCM9</accession>
<feature type="transmembrane region" description="Helical" evidence="1">
    <location>
        <begin position="171"/>
        <end position="193"/>
    </location>
</feature>
<comment type="caution">
    <text evidence="2">The sequence shown here is derived from an EMBL/GenBank/DDBJ whole genome shotgun (WGS) entry which is preliminary data.</text>
</comment>
<gene>
    <name evidence="2" type="ORF">CEO22_214</name>
</gene>
<feature type="transmembrane region" description="Helical" evidence="1">
    <location>
        <begin position="100"/>
        <end position="122"/>
    </location>
</feature>
<feature type="transmembrane region" description="Helical" evidence="1">
    <location>
        <begin position="54"/>
        <end position="80"/>
    </location>
</feature>
<name>A0A554JCM9_9BACT</name>
<dbReference type="Proteomes" id="UP000316253">
    <property type="component" value="Unassembled WGS sequence"/>
</dbReference>
<dbReference type="AlphaFoldDB" id="A0A554JCM9"/>
<protein>
    <submittedName>
        <fullName evidence="2">Uncharacterized protein</fullName>
    </submittedName>
</protein>
<dbReference type="EMBL" id="VMFD01000014">
    <property type="protein sequence ID" value="TSC66136.1"/>
    <property type="molecule type" value="Genomic_DNA"/>
</dbReference>
<evidence type="ECO:0000313" key="2">
    <source>
        <dbReference type="EMBL" id="TSC66136.1"/>
    </source>
</evidence>
<keyword evidence="1" id="KW-1133">Transmembrane helix</keyword>
<proteinExistence type="predicted"/>
<feature type="transmembrane region" description="Helical" evidence="1">
    <location>
        <begin position="128"/>
        <end position="150"/>
    </location>
</feature>